<dbReference type="Pfam" id="PF02769">
    <property type="entry name" value="AIRS_C"/>
    <property type="match status" value="2"/>
</dbReference>
<dbReference type="InterPro" id="IPR010074">
    <property type="entry name" value="PRibForGlyAmidine_synth_PurL"/>
</dbReference>
<comment type="subcellular location">
    <subcellularLocation>
        <location evidence="8">Cytoplasm</location>
    </subcellularLocation>
</comment>
<dbReference type="UniPathway" id="UPA00074">
    <property type="reaction ID" value="UER00128"/>
</dbReference>
<feature type="binding site" evidence="8">
    <location>
        <position position="313"/>
    </location>
    <ligand>
        <name>Mg(2+)</name>
        <dbReference type="ChEBI" id="CHEBI:18420"/>
        <label>1</label>
    </ligand>
</feature>
<dbReference type="InterPro" id="IPR010918">
    <property type="entry name" value="PurM-like_C_dom"/>
</dbReference>
<feature type="binding site" evidence="8">
    <location>
        <position position="501"/>
    </location>
    <ligand>
        <name>Mg(2+)</name>
        <dbReference type="ChEBI" id="CHEBI:18420"/>
        <label>2</label>
    </ligand>
</feature>
<evidence type="ECO:0000256" key="5">
    <source>
        <dbReference type="ARBA" id="ARBA00022755"/>
    </source>
</evidence>
<dbReference type="HOGENOM" id="CLU_003100_0_0_0"/>
<dbReference type="EC" id="6.3.5.3" evidence="8"/>
<evidence type="ECO:0000259" key="10">
    <source>
        <dbReference type="Pfam" id="PF02769"/>
    </source>
</evidence>
<sequence>MEVWPAGGEPDPRAEAAWRVAAAAFPAAGIVGGRSAAVYLLEAELADEPLERLARGLLADPVVEHAVPGAADAGGAATLEVHFKPGVMDPTARSTAGAAAALLGLREPPGVRTGVRYDFDFRGEAPPPAAWSAFAAAHLGNPVVQEIHTRPLHPAAFAHPGGRAPDRPEVPLRGLDAGALATLSRSAHLFLSGPEMAAVQHHFERIGREPSAIELETIAQTWSEHCVHKTLKSRVTYAGAAFGSSGRDDAERAGFSRTADGEIEIDNLLKRTVAAATFTLRERRDDGFLVSVFDDNAGIVKLDEQHGVAIKVETHNHPSAIEPYGGAATGIGGCIRDILGTGLVADPLCNTDVFAVAPGDTPAAELPAGVIAPARTLERITAGVRDYGNRMGIPTINGAVLFHRDYVANPLVFAGCVGLIPLDKCFGAVQPGDRIVALGGRTGRDGIHGATFSSAELTDTHAEEFGHAVQIGNPITQKQVRDLLLRARDAEGGPLFSAITDCGAGGFSSAIGEMGEKVGCHVDLSNAPTKYAGMSPVEVWISEAQERMVLSVPPEKVAALQALADEEGVELSDLGAFGLLDEGNAPLLRLSWGDMPVGELPMSLLHDGVPSINRGASWTAPPTTPAGTADRQAAALRGVDPTDTLLKLLAHPNIASKHRTVRQYDHEVQARTVVKPLTGPVGEGHSDAAVIRAKPDAHAGFAIGCGVAPWYSEKTPGGDSYTATLHAIDEAVRNVVCTGGDPGRTAILDNFCWPSCDDPDSMGSLVRAAVACHDGAIAHGTPFVSGKDSLHNQFTTEDGELIAIPPTLLVTALSLMADVRHAVTTDAKEAGNVLLLVEPEAAEPEVAPLAGTHLAEALDLAGDTLGPIPPCDPEAGHRVALAVAAAIATGRVRAAHDASEGGVAVAVAEMLLGAGGDRGLGADLPDGGIVALFGEAASRYVLEVAEADADLIDAAGVRVRRLGVTTRDGRITLGGTTLPVADARAAWRG</sequence>
<evidence type="ECO:0000256" key="3">
    <source>
        <dbReference type="ARBA" id="ARBA00022723"/>
    </source>
</evidence>
<dbReference type="SUPFAM" id="SSF55326">
    <property type="entry name" value="PurM N-terminal domain-like"/>
    <property type="match status" value="2"/>
</dbReference>
<evidence type="ECO:0000256" key="7">
    <source>
        <dbReference type="ARBA" id="ARBA00022842"/>
    </source>
</evidence>
<comment type="catalytic activity">
    <reaction evidence="8">
        <text>N(2)-formyl-N(1)-(5-phospho-beta-D-ribosyl)glycinamide + L-glutamine + ATP + H2O = 2-formamido-N(1)-(5-O-phospho-beta-D-ribosyl)acetamidine + L-glutamate + ADP + phosphate + H(+)</text>
        <dbReference type="Rhea" id="RHEA:17129"/>
        <dbReference type="ChEBI" id="CHEBI:15377"/>
        <dbReference type="ChEBI" id="CHEBI:15378"/>
        <dbReference type="ChEBI" id="CHEBI:29985"/>
        <dbReference type="ChEBI" id="CHEBI:30616"/>
        <dbReference type="ChEBI" id="CHEBI:43474"/>
        <dbReference type="ChEBI" id="CHEBI:58359"/>
        <dbReference type="ChEBI" id="CHEBI:147286"/>
        <dbReference type="ChEBI" id="CHEBI:147287"/>
        <dbReference type="ChEBI" id="CHEBI:456216"/>
        <dbReference type="EC" id="6.3.5.3"/>
    </reaction>
</comment>
<dbReference type="GO" id="GO:0000287">
    <property type="term" value="F:magnesium ion binding"/>
    <property type="evidence" value="ECO:0007669"/>
    <property type="project" value="UniProtKB-UniRule"/>
</dbReference>
<feature type="active site" description="Proton acceptor" evidence="8">
    <location>
        <position position="315"/>
    </location>
</feature>
<feature type="binding site" evidence="8">
    <location>
        <position position="336"/>
    </location>
    <ligand>
        <name>substrate</name>
    </ligand>
</feature>
<feature type="domain" description="PurM-like N-terminal" evidence="9">
    <location>
        <begin position="686"/>
        <end position="790"/>
    </location>
</feature>
<evidence type="ECO:0000256" key="2">
    <source>
        <dbReference type="ARBA" id="ARBA00022598"/>
    </source>
</evidence>
<dbReference type="EMBL" id="AP012338">
    <property type="protein sequence ID" value="BAM02918.1"/>
    <property type="molecule type" value="Genomic_DNA"/>
</dbReference>
<feature type="domain" description="PurM-like C-terminal" evidence="10">
    <location>
        <begin position="829"/>
        <end position="973"/>
    </location>
</feature>
<comment type="function">
    <text evidence="8">Part of the phosphoribosylformylglycinamidine synthase complex involved in the purines biosynthetic pathway. Catalyzes the ATP-dependent conversion of formylglycinamide ribonucleotide (FGAR) and glutamine to yield formylglycinamidine ribonucleotide (FGAM) and glutamate. The FGAM synthase complex is composed of three subunits. PurQ produces an ammonia molecule by converting glutamine to glutamate. PurL transfers the ammonia molecule to FGAR to form FGAM in an ATP-dependent manner. PurS interacts with PurQ and PurL and is thought to assist in the transfer of the ammonia molecule from PurQ to PurL.</text>
</comment>
<keyword evidence="1 8" id="KW-0963">Cytoplasm</keyword>
<dbReference type="Pfam" id="PF00586">
    <property type="entry name" value="AIRS"/>
    <property type="match status" value="2"/>
</dbReference>
<keyword evidence="2 8" id="KW-0436">Ligase</keyword>
<evidence type="ECO:0000313" key="12">
    <source>
        <dbReference type="EMBL" id="BAM02918.1"/>
    </source>
</evidence>
<dbReference type="InterPro" id="IPR036604">
    <property type="entry name" value="PurS-like_sf"/>
</dbReference>
<feature type="binding site" evidence="8">
    <location>
        <position position="789"/>
    </location>
    <ligand>
        <name>substrate</name>
    </ligand>
</feature>
<feature type="active site" evidence="8">
    <location>
        <position position="225"/>
    </location>
</feature>
<dbReference type="CDD" id="cd02204">
    <property type="entry name" value="PurL_repeat2"/>
    <property type="match status" value="1"/>
</dbReference>
<evidence type="ECO:0000259" key="9">
    <source>
        <dbReference type="Pfam" id="PF00586"/>
    </source>
</evidence>
<feature type="binding site" evidence="8">
    <location>
        <position position="470"/>
    </location>
    <ligand>
        <name>substrate</name>
    </ligand>
</feature>
<dbReference type="SUPFAM" id="SSF56042">
    <property type="entry name" value="PurM C-terminal domain-like"/>
    <property type="match status" value="2"/>
</dbReference>
<feature type="binding site" evidence="8">
    <location>
        <position position="786"/>
    </location>
    <ligand>
        <name>ATP</name>
        <dbReference type="ChEBI" id="CHEBI:30616"/>
    </ligand>
</feature>
<feature type="domain" description="PurM-like N-terminal" evidence="9">
    <location>
        <begin position="295"/>
        <end position="420"/>
    </location>
</feature>
<dbReference type="InterPro" id="IPR016188">
    <property type="entry name" value="PurM-like_N"/>
</dbReference>
<dbReference type="PANTHER" id="PTHR43555:SF1">
    <property type="entry name" value="PHOSPHORIBOSYLFORMYLGLYCINAMIDINE SYNTHASE SUBUNIT PURL"/>
    <property type="match status" value="1"/>
</dbReference>
<dbReference type="Proteomes" id="UP000007881">
    <property type="component" value="Chromosome"/>
</dbReference>
<comment type="caution">
    <text evidence="8">Lacks conserved residue(s) required for the propagation of feature annotation.</text>
</comment>
<feature type="domain" description="Phosphoribosylformylglycinamidine synthase linker" evidence="11">
    <location>
        <begin position="180"/>
        <end position="229"/>
    </location>
</feature>
<organism evidence="12 13">
    <name type="scientific">Phycisphaera mikurensis (strain NBRC 102666 / KCTC 22515 / FYK2301M01)</name>
    <dbReference type="NCBI Taxonomy" id="1142394"/>
    <lineage>
        <taxon>Bacteria</taxon>
        <taxon>Pseudomonadati</taxon>
        <taxon>Planctomycetota</taxon>
        <taxon>Phycisphaerae</taxon>
        <taxon>Phycisphaerales</taxon>
        <taxon>Phycisphaeraceae</taxon>
        <taxon>Phycisphaera</taxon>
    </lineage>
</organism>
<dbReference type="STRING" id="1142394.PSMK_07590"/>
<dbReference type="InterPro" id="IPR041609">
    <property type="entry name" value="PurL_linker"/>
</dbReference>
<dbReference type="GO" id="GO:0005524">
    <property type="term" value="F:ATP binding"/>
    <property type="evidence" value="ECO:0007669"/>
    <property type="project" value="UniProtKB-UniRule"/>
</dbReference>
<dbReference type="PATRIC" id="fig|1142394.8.peg.784"/>
<dbReference type="eggNOG" id="COG0046">
    <property type="taxonomic scope" value="Bacteria"/>
</dbReference>
<dbReference type="HAMAP" id="MF_00420">
    <property type="entry name" value="PurL_2"/>
    <property type="match status" value="1"/>
</dbReference>
<evidence type="ECO:0000259" key="11">
    <source>
        <dbReference type="Pfam" id="PF18072"/>
    </source>
</evidence>
<dbReference type="Gene3D" id="3.30.1280.10">
    <property type="entry name" value="Phosphoribosylformylglycinamidine synthase subunit PurS"/>
    <property type="match status" value="1"/>
</dbReference>
<dbReference type="GO" id="GO:0004642">
    <property type="term" value="F:phosphoribosylformylglycinamidine synthase activity"/>
    <property type="evidence" value="ECO:0007669"/>
    <property type="project" value="UniProtKB-UniRule"/>
</dbReference>
<dbReference type="InterPro" id="IPR036921">
    <property type="entry name" value="PurM-like_N_sf"/>
</dbReference>
<comment type="subunit">
    <text evidence="8">Monomer. Part of the FGAM synthase complex composed of 1 PurL, 1 PurQ and 2 PurS subunits.</text>
</comment>
<evidence type="ECO:0000256" key="1">
    <source>
        <dbReference type="ARBA" id="ARBA00022490"/>
    </source>
</evidence>
<keyword evidence="7 8" id="KW-0460">Magnesium</keyword>
<keyword evidence="4 8" id="KW-0547">Nucleotide-binding</keyword>
<keyword evidence="13" id="KW-1185">Reference proteome</keyword>
<dbReference type="Gene3D" id="3.30.1330.10">
    <property type="entry name" value="PurM-like, N-terminal domain"/>
    <property type="match status" value="2"/>
</dbReference>
<evidence type="ECO:0000256" key="6">
    <source>
        <dbReference type="ARBA" id="ARBA00022840"/>
    </source>
</evidence>
<dbReference type="GO" id="GO:0006189">
    <property type="term" value="P:'de novo' IMP biosynthetic process"/>
    <property type="evidence" value="ECO:0007669"/>
    <property type="project" value="UniProtKB-UniRule"/>
</dbReference>
<dbReference type="Pfam" id="PF18072">
    <property type="entry name" value="FGAR-AT_linker"/>
    <property type="match status" value="1"/>
</dbReference>
<evidence type="ECO:0000256" key="8">
    <source>
        <dbReference type="HAMAP-Rule" id="MF_00420"/>
    </source>
</evidence>
<dbReference type="PANTHER" id="PTHR43555">
    <property type="entry name" value="PHOSPHORIBOSYLFORMYLGLYCINAMIDINE SYNTHASE SUBUNIT PURL"/>
    <property type="match status" value="1"/>
</dbReference>
<feature type="domain" description="PurM-like C-terminal" evidence="10">
    <location>
        <begin position="430"/>
        <end position="575"/>
    </location>
</feature>
<dbReference type="Gene3D" id="3.90.650.10">
    <property type="entry name" value="PurM-like C-terminal domain"/>
    <property type="match status" value="2"/>
</dbReference>
<keyword evidence="5 8" id="KW-0658">Purine biosynthesis</keyword>
<protein>
    <recommendedName>
        <fullName evidence="8">Phosphoribosylformylglycinamidine synthase subunit PurL</fullName>
        <shortName evidence="8">FGAM synthase</shortName>
        <ecNumber evidence="8">6.3.5.3</ecNumber>
    </recommendedName>
    <alternativeName>
        <fullName evidence="8">Formylglycinamide ribonucleotide amidotransferase subunit II</fullName>
        <shortName evidence="8">FGAR amidotransferase II</shortName>
        <shortName evidence="8">FGAR-AT II</shortName>
    </alternativeName>
    <alternativeName>
        <fullName evidence="8">Glutamine amidotransferase PurL</fullName>
    </alternativeName>
    <alternativeName>
        <fullName evidence="8">Phosphoribosylformylglycinamidine synthase subunit II</fullName>
    </alternativeName>
</protein>
<name>I0ICD0_PHYMF</name>
<proteinExistence type="inferred from homology"/>
<keyword evidence="6 8" id="KW-0067">ATP-binding</keyword>
<feature type="binding site" evidence="8">
    <location>
        <position position="749"/>
    </location>
    <ligand>
        <name>ATP</name>
        <dbReference type="ChEBI" id="CHEBI:30616"/>
    </ligand>
</feature>
<dbReference type="GO" id="GO:0005737">
    <property type="term" value="C:cytoplasm"/>
    <property type="evidence" value="ECO:0007669"/>
    <property type="project" value="UniProtKB-SubCell"/>
</dbReference>
<reference evidence="12 13" key="1">
    <citation type="submission" date="2012-02" db="EMBL/GenBank/DDBJ databases">
        <title>Complete genome sequence of Phycisphaera mikurensis NBRC 102666.</title>
        <authorList>
            <person name="Ankai A."/>
            <person name="Hosoyama A."/>
            <person name="Terui Y."/>
            <person name="Sekine M."/>
            <person name="Fukai R."/>
            <person name="Kato Y."/>
            <person name="Nakamura S."/>
            <person name="Yamada-Narita S."/>
            <person name="Kawakoshi A."/>
            <person name="Fukunaga Y."/>
            <person name="Yamazaki S."/>
            <person name="Fujita N."/>
        </authorList>
    </citation>
    <scope>NUCLEOTIDE SEQUENCE [LARGE SCALE GENOMIC DNA]</scope>
    <source>
        <strain evidence="13">NBRC 102666 / KCTC 22515 / FYK2301M01</strain>
    </source>
</reference>
<keyword evidence="3 8" id="KW-0479">Metal-binding</keyword>
<feature type="binding site" evidence="8">
    <location>
        <position position="337"/>
    </location>
    <ligand>
        <name>Mg(2+)</name>
        <dbReference type="ChEBI" id="CHEBI:18420"/>
        <label>2</label>
    </ligand>
</feature>
<comment type="pathway">
    <text evidence="8">Purine metabolism; IMP biosynthesis via de novo pathway; 5-amino-1-(5-phospho-D-ribosyl)imidazole from N(2)-formyl-N(1)-(5-phospho-D-ribosyl)glycinamide: step 1/2.</text>
</comment>
<gene>
    <name evidence="8 12" type="primary">purL</name>
    <name evidence="12" type="ordered locus">PSMK_07590</name>
</gene>
<dbReference type="KEGG" id="phm:PSMK_07590"/>
<dbReference type="CDD" id="cd02203">
    <property type="entry name" value="PurL_repeat1"/>
    <property type="match status" value="1"/>
</dbReference>
<evidence type="ECO:0000256" key="4">
    <source>
        <dbReference type="ARBA" id="ARBA00022741"/>
    </source>
</evidence>
<dbReference type="AlphaFoldDB" id="I0ICD0"/>
<evidence type="ECO:0000313" key="13">
    <source>
        <dbReference type="Proteomes" id="UP000007881"/>
    </source>
</evidence>
<comment type="similarity">
    <text evidence="8">Belongs to the FGAMS family.</text>
</comment>
<feature type="binding site" evidence="8">
    <location>
        <position position="311"/>
    </location>
    <ligand>
        <name>ATP</name>
        <dbReference type="ChEBI" id="CHEBI:30616"/>
    </ligand>
</feature>
<accession>I0ICD0</accession>
<dbReference type="InterPro" id="IPR036676">
    <property type="entry name" value="PurM-like_C_sf"/>
</dbReference>